<reference evidence="4" key="2">
    <citation type="journal article" date="2024" name="Nature">
        <title>Anoxygenic phototroph of the Chloroflexota uses a type I reaction centre.</title>
        <authorList>
            <person name="Tsuji J.M."/>
            <person name="Shaw N.A."/>
            <person name="Nagashima S."/>
            <person name="Venkiteswaran J.J."/>
            <person name="Schiff S.L."/>
            <person name="Watanabe T."/>
            <person name="Fukui M."/>
            <person name="Hanada S."/>
            <person name="Tank M."/>
            <person name="Neufeld J.D."/>
        </authorList>
    </citation>
    <scope>NUCLEOTIDE SEQUENCE</scope>
    <source>
        <strain evidence="4">L227-S17</strain>
    </source>
</reference>
<reference evidence="3 5" key="1">
    <citation type="submission" date="2020-06" db="EMBL/GenBank/DDBJ databases">
        <title>Anoxygenic phototrophic Chloroflexota member uses a Type I reaction center.</title>
        <authorList>
            <person name="Tsuji J.M."/>
            <person name="Shaw N.A."/>
            <person name="Nagashima S."/>
            <person name="Venkiteswaran J."/>
            <person name="Schiff S.L."/>
            <person name="Hanada S."/>
            <person name="Tank M."/>
            <person name="Neufeld J.D."/>
        </authorList>
    </citation>
    <scope>NUCLEOTIDE SEQUENCE [LARGE SCALE GENOMIC DNA]</scope>
    <source>
        <strain evidence="3">L227-S17</strain>
    </source>
</reference>
<dbReference type="PANTHER" id="PTHR36304">
    <property type="entry name" value="DOMAIN GTPASE-ACTIVATING PROTEIN, PUTATIVE-RELATED-RELATED"/>
    <property type="match status" value="1"/>
</dbReference>
<dbReference type="Proteomes" id="UP000521676">
    <property type="component" value="Unassembled WGS sequence"/>
</dbReference>
<keyword evidence="6" id="KW-1185">Reference proteome</keyword>
<gene>
    <name evidence="3" type="ORF">HXX08_02490</name>
    <name evidence="4" type="ORF">OZ401_002418</name>
</gene>
<evidence type="ECO:0000256" key="1">
    <source>
        <dbReference type="SAM" id="MobiDB-lite"/>
    </source>
</evidence>
<evidence type="ECO:0000313" key="6">
    <source>
        <dbReference type="Proteomes" id="UP001431572"/>
    </source>
</evidence>
<dbReference type="EMBL" id="JACATZ010000001">
    <property type="protein sequence ID" value="NWJ44726.1"/>
    <property type="molecule type" value="Genomic_DNA"/>
</dbReference>
<sequence length="335" mass="37282">MALVGNLKDFGLAEFLYLVDRGYKTGRLTLQRPGDRAELYFQTGKLVYASHFGQEERLGDMLVRMGRITQEQVNYALRIQHTREPNKPLGAILVSNNIISTDEINKCVRLQIEEITYGLFNWNEGDFKFEQDVQPPPESLTIPLSVENIIMEGTRRIDEWTRIRDRIPNLDVVVRFSDQPHEKAKGVNLTPDEWRVFARINGLHSIRQIAQLTHLSEFDVARILYGFLSAGLVIISKQPPQAALNGGYPRTGLASPNAPRPVTAPAPAPAKSAQAVPPPVQQRAQVPVNGQYNPGYAVGVNAAPGPGLSAQSPPLPPQTFKKSLIRRIIDAISRR</sequence>
<proteinExistence type="predicted"/>
<dbReference type="SUPFAM" id="SSF160246">
    <property type="entry name" value="EspE N-terminal domain-like"/>
    <property type="match status" value="1"/>
</dbReference>
<feature type="compositionally biased region" description="Low complexity" evidence="1">
    <location>
        <begin position="269"/>
        <end position="278"/>
    </location>
</feature>
<dbReference type="Pfam" id="PF14332">
    <property type="entry name" value="DUF4388"/>
    <property type="match status" value="1"/>
</dbReference>
<feature type="compositionally biased region" description="Pro residues" evidence="1">
    <location>
        <begin position="258"/>
        <end position="268"/>
    </location>
</feature>
<organism evidence="3 5">
    <name type="scientific">Candidatus Chlorohelix allophototropha</name>
    <dbReference type="NCBI Taxonomy" id="3003348"/>
    <lineage>
        <taxon>Bacteria</taxon>
        <taxon>Bacillati</taxon>
        <taxon>Chloroflexota</taxon>
        <taxon>Chloroflexia</taxon>
        <taxon>Candidatus Chloroheliales</taxon>
        <taxon>Candidatus Chloroheliaceae</taxon>
        <taxon>Candidatus Chlorohelix</taxon>
    </lineage>
</organism>
<evidence type="ECO:0000259" key="2">
    <source>
        <dbReference type="Pfam" id="PF14332"/>
    </source>
</evidence>
<evidence type="ECO:0000313" key="4">
    <source>
        <dbReference type="EMBL" id="WJW66612.1"/>
    </source>
</evidence>
<protein>
    <submittedName>
        <fullName evidence="3">DUF4388 domain-containing protein</fullName>
    </submittedName>
</protein>
<evidence type="ECO:0000313" key="5">
    <source>
        <dbReference type="Proteomes" id="UP000521676"/>
    </source>
</evidence>
<dbReference type="PANTHER" id="PTHR36304:SF4">
    <property type="entry name" value="DUF4388 DOMAIN-CONTAINING PROTEIN"/>
    <property type="match status" value="1"/>
</dbReference>
<dbReference type="InterPro" id="IPR037257">
    <property type="entry name" value="T2SS_E_N_sf"/>
</dbReference>
<dbReference type="Proteomes" id="UP001431572">
    <property type="component" value="Chromosome 1"/>
</dbReference>
<dbReference type="EMBL" id="CP128399">
    <property type="protein sequence ID" value="WJW66612.1"/>
    <property type="molecule type" value="Genomic_DNA"/>
</dbReference>
<feature type="domain" description="PatA-like N-terminal" evidence="2">
    <location>
        <begin position="5"/>
        <end position="160"/>
    </location>
</feature>
<dbReference type="AlphaFoldDB" id="A0A8T7M1R4"/>
<evidence type="ECO:0000313" key="3">
    <source>
        <dbReference type="EMBL" id="NWJ44726.1"/>
    </source>
</evidence>
<name>A0A8T7M1R4_9CHLR</name>
<dbReference type="InterPro" id="IPR025497">
    <property type="entry name" value="PatA-like_N"/>
</dbReference>
<accession>A0A8T7M1R4</accession>
<dbReference type="RefSeq" id="WP_341468503.1">
    <property type="nucleotide sequence ID" value="NZ_CP128399.1"/>
</dbReference>
<feature type="region of interest" description="Disordered" evidence="1">
    <location>
        <begin position="246"/>
        <end position="278"/>
    </location>
</feature>